<dbReference type="PANTHER" id="PTHR42781">
    <property type="entry name" value="SPERMIDINE/PUTRESCINE IMPORT ATP-BINDING PROTEIN POTA"/>
    <property type="match status" value="1"/>
</dbReference>
<gene>
    <name evidence="8" type="ORF">GCM10007888_00900</name>
    <name evidence="7" type="ORF">MOX02_59960</name>
</gene>
<dbReference type="PROSITE" id="PS00211">
    <property type="entry name" value="ABC_TRANSPORTER_1"/>
    <property type="match status" value="1"/>
</dbReference>
<evidence type="ECO:0000256" key="5">
    <source>
        <dbReference type="SAM" id="MobiDB-lite"/>
    </source>
</evidence>
<dbReference type="SUPFAM" id="SSF52540">
    <property type="entry name" value="P-loop containing nucleoside triphosphate hydrolases"/>
    <property type="match status" value="1"/>
</dbReference>
<dbReference type="Gene3D" id="2.40.50.100">
    <property type="match status" value="1"/>
</dbReference>
<dbReference type="GO" id="GO:0005524">
    <property type="term" value="F:ATP binding"/>
    <property type="evidence" value="ECO:0007669"/>
    <property type="project" value="UniProtKB-KW"/>
</dbReference>
<reference evidence="8" key="4">
    <citation type="submission" date="2023-01" db="EMBL/GenBank/DDBJ databases">
        <title>Draft genome sequence of Methylobacterium oxalidis strain NBRC 107715.</title>
        <authorList>
            <person name="Sun Q."/>
            <person name="Mori K."/>
        </authorList>
    </citation>
    <scope>NUCLEOTIDE SEQUENCE</scope>
    <source>
        <strain evidence="8">NBRC 107715</strain>
    </source>
</reference>
<dbReference type="PANTHER" id="PTHR42781:SF4">
    <property type="entry name" value="SPERMIDINE_PUTRESCINE IMPORT ATP-BINDING PROTEIN POTA"/>
    <property type="match status" value="1"/>
</dbReference>
<dbReference type="Proteomes" id="UP000321960">
    <property type="component" value="Unassembled WGS sequence"/>
</dbReference>
<protein>
    <submittedName>
        <fullName evidence="7">Polyamine-transporting ATPase</fullName>
    </submittedName>
</protein>
<dbReference type="Gene3D" id="3.40.50.300">
    <property type="entry name" value="P-loop containing nucleotide triphosphate hydrolases"/>
    <property type="match status" value="1"/>
</dbReference>
<name>A0A512JDG3_9HYPH</name>
<comment type="caution">
    <text evidence="7">The sequence shown here is derived from an EMBL/GenBank/DDBJ whole genome shotgun (WGS) entry which is preliminary data.</text>
</comment>
<dbReference type="InterPro" id="IPR050093">
    <property type="entry name" value="ABC_SmlMolc_Importer"/>
</dbReference>
<dbReference type="SUPFAM" id="SSF50331">
    <property type="entry name" value="MOP-like"/>
    <property type="match status" value="1"/>
</dbReference>
<evidence type="ECO:0000313" key="8">
    <source>
        <dbReference type="EMBL" id="GLS61709.1"/>
    </source>
</evidence>
<comment type="similarity">
    <text evidence="1">Belongs to the ABC transporter superfamily.</text>
</comment>
<dbReference type="SMART" id="SM00382">
    <property type="entry name" value="AAA"/>
    <property type="match status" value="1"/>
</dbReference>
<evidence type="ECO:0000256" key="1">
    <source>
        <dbReference type="ARBA" id="ARBA00005417"/>
    </source>
</evidence>
<dbReference type="Pfam" id="PF08402">
    <property type="entry name" value="TOBE_2"/>
    <property type="match status" value="1"/>
</dbReference>
<evidence type="ECO:0000256" key="3">
    <source>
        <dbReference type="ARBA" id="ARBA00022741"/>
    </source>
</evidence>
<evidence type="ECO:0000256" key="2">
    <source>
        <dbReference type="ARBA" id="ARBA00022448"/>
    </source>
</evidence>
<feature type="domain" description="ABC transporter" evidence="6">
    <location>
        <begin position="31"/>
        <end position="261"/>
    </location>
</feature>
<sequence length="381" mass="40472">MERLAARSRPAPSRSGDPTEGADATDGRSQVRIRDVTKSFKGHVAVDRLSLDLEPGTFFCLLGPSGCGKSTLLRLLAGFETPDSGGILIDGSDVTGLPPHRRPVNMMFQSYALFPHMSVARNVAYGLQGLGLGRAEMAERVATLLRLVRLEGFSERRPDRLSGGQRQRVALARALARQPRVLLLDEPLGALDRGLREETQEELRALQRRLATTFVVVTHDPAEAMTLADGIGVMEGGRLVQIGTAADLYERPASRFVAGLLGDVNLIDGRLGPRIADGEVVVEVGFGPIRATGSGGPLAPGDPAVVAVRPERIVLLADEGEGAAGTVAEATFLGDRIRRQVRMRDGALLRVSSPIATDPRFGIGADVRVGIPPDAAVVLAP</sequence>
<dbReference type="InterPro" id="IPR008995">
    <property type="entry name" value="Mo/tungstate-bd_C_term_dom"/>
</dbReference>
<evidence type="ECO:0000313" key="10">
    <source>
        <dbReference type="Proteomes" id="UP001156856"/>
    </source>
</evidence>
<dbReference type="GO" id="GO:0043190">
    <property type="term" value="C:ATP-binding cassette (ABC) transporter complex"/>
    <property type="evidence" value="ECO:0007669"/>
    <property type="project" value="InterPro"/>
</dbReference>
<dbReference type="Pfam" id="PF00005">
    <property type="entry name" value="ABC_tran"/>
    <property type="match status" value="1"/>
</dbReference>
<accession>A0A512JDG3</accession>
<feature type="region of interest" description="Disordered" evidence="5">
    <location>
        <begin position="1"/>
        <end position="30"/>
    </location>
</feature>
<keyword evidence="10" id="KW-1185">Reference proteome</keyword>
<organism evidence="7 9">
    <name type="scientific">Methylobacterium oxalidis</name>
    <dbReference type="NCBI Taxonomy" id="944322"/>
    <lineage>
        <taxon>Bacteria</taxon>
        <taxon>Pseudomonadati</taxon>
        <taxon>Pseudomonadota</taxon>
        <taxon>Alphaproteobacteria</taxon>
        <taxon>Hyphomicrobiales</taxon>
        <taxon>Methylobacteriaceae</taxon>
        <taxon>Methylobacterium</taxon>
    </lineage>
</organism>
<dbReference type="InterPro" id="IPR003439">
    <property type="entry name" value="ABC_transporter-like_ATP-bd"/>
</dbReference>
<dbReference type="GO" id="GO:0022857">
    <property type="term" value="F:transmembrane transporter activity"/>
    <property type="evidence" value="ECO:0007669"/>
    <property type="project" value="InterPro"/>
</dbReference>
<dbReference type="FunFam" id="3.40.50.300:FF:000133">
    <property type="entry name" value="Spermidine/putrescine import ATP-binding protein PotA"/>
    <property type="match status" value="1"/>
</dbReference>
<dbReference type="OrthoDB" id="9802264at2"/>
<evidence type="ECO:0000256" key="4">
    <source>
        <dbReference type="ARBA" id="ARBA00022840"/>
    </source>
</evidence>
<reference evidence="8" key="1">
    <citation type="journal article" date="2014" name="Int. J. Syst. Evol. Microbiol.">
        <title>Complete genome of a new Firmicutes species belonging to the dominant human colonic microbiota ('Ruminococcus bicirculans') reveals two chromosomes and a selective capacity to utilize plant glucans.</title>
        <authorList>
            <consortium name="NISC Comparative Sequencing Program"/>
            <person name="Wegmann U."/>
            <person name="Louis P."/>
            <person name="Goesmann A."/>
            <person name="Henrissat B."/>
            <person name="Duncan S.H."/>
            <person name="Flint H.J."/>
        </authorList>
    </citation>
    <scope>NUCLEOTIDE SEQUENCE</scope>
    <source>
        <strain evidence="8">NBRC 107715</strain>
    </source>
</reference>
<proteinExistence type="inferred from homology"/>
<dbReference type="PROSITE" id="PS50893">
    <property type="entry name" value="ABC_TRANSPORTER_2"/>
    <property type="match status" value="1"/>
</dbReference>
<evidence type="ECO:0000313" key="7">
    <source>
        <dbReference type="EMBL" id="GEP07958.1"/>
    </source>
</evidence>
<dbReference type="GO" id="GO:0016887">
    <property type="term" value="F:ATP hydrolysis activity"/>
    <property type="evidence" value="ECO:0007669"/>
    <property type="project" value="InterPro"/>
</dbReference>
<dbReference type="AlphaFoldDB" id="A0A512JDG3"/>
<keyword evidence="4" id="KW-0067">ATP-binding</keyword>
<dbReference type="InterPro" id="IPR027417">
    <property type="entry name" value="P-loop_NTPase"/>
</dbReference>
<evidence type="ECO:0000313" key="9">
    <source>
        <dbReference type="Proteomes" id="UP000321960"/>
    </source>
</evidence>
<dbReference type="InterPro" id="IPR013611">
    <property type="entry name" value="Transp-assoc_OB_typ2"/>
</dbReference>
<keyword evidence="2" id="KW-0813">Transport</keyword>
<dbReference type="InterPro" id="IPR003593">
    <property type="entry name" value="AAA+_ATPase"/>
</dbReference>
<dbReference type="InterPro" id="IPR017871">
    <property type="entry name" value="ABC_transporter-like_CS"/>
</dbReference>
<dbReference type="Proteomes" id="UP001156856">
    <property type="component" value="Unassembled WGS sequence"/>
</dbReference>
<dbReference type="EMBL" id="BJZU01000218">
    <property type="protein sequence ID" value="GEP07958.1"/>
    <property type="molecule type" value="Genomic_DNA"/>
</dbReference>
<keyword evidence="3" id="KW-0547">Nucleotide-binding</keyword>
<dbReference type="GO" id="GO:0015847">
    <property type="term" value="P:putrescine transport"/>
    <property type="evidence" value="ECO:0007669"/>
    <property type="project" value="UniProtKB-ARBA"/>
</dbReference>
<evidence type="ECO:0000259" key="6">
    <source>
        <dbReference type="PROSITE" id="PS50893"/>
    </source>
</evidence>
<reference evidence="7 9" key="3">
    <citation type="submission" date="2019-07" db="EMBL/GenBank/DDBJ databases">
        <title>Whole genome shotgun sequence of Methylobacterium oxalidis NBRC 107715.</title>
        <authorList>
            <person name="Hosoyama A."/>
            <person name="Uohara A."/>
            <person name="Ohji S."/>
            <person name="Ichikawa N."/>
        </authorList>
    </citation>
    <scope>NUCLEOTIDE SEQUENCE [LARGE SCALE GENOMIC DNA]</scope>
    <source>
        <strain evidence="7 9">NBRC 107715</strain>
    </source>
</reference>
<reference evidence="10" key="2">
    <citation type="journal article" date="2019" name="Int. J. Syst. Evol. Microbiol.">
        <title>The Global Catalogue of Microorganisms (GCM) 10K type strain sequencing project: providing services to taxonomists for standard genome sequencing and annotation.</title>
        <authorList>
            <consortium name="The Broad Institute Genomics Platform"/>
            <consortium name="The Broad Institute Genome Sequencing Center for Infectious Disease"/>
            <person name="Wu L."/>
            <person name="Ma J."/>
        </authorList>
    </citation>
    <scope>NUCLEOTIDE SEQUENCE [LARGE SCALE GENOMIC DNA]</scope>
    <source>
        <strain evidence="10">NBRC 107715</strain>
    </source>
</reference>
<dbReference type="EMBL" id="BSPK01000003">
    <property type="protein sequence ID" value="GLS61709.1"/>
    <property type="molecule type" value="Genomic_DNA"/>
</dbReference>